<accession>A0A1G1WCH8</accession>
<feature type="transmembrane region" description="Helical" evidence="1">
    <location>
        <begin position="14"/>
        <end position="35"/>
    </location>
</feature>
<dbReference type="Proteomes" id="UP000178162">
    <property type="component" value="Unassembled WGS sequence"/>
</dbReference>
<keyword evidence="1" id="KW-0812">Transmembrane</keyword>
<sequence length="204" mass="22134">MDDLKSYGKLIIQYWRPILVLVILGGVVGFLYASLQTTKFVASATLFVGKIPEASTDSYYTFEGFYSQQAAADYTDVVIGLLKSKELAVEAAMDAKLDTSGESIESFVEAKKTAPQVINLKVALENREDSKKLLLALTKLVDKRSKDLAKQGTKNLFVESASNQTSVYAVNPPTILYTLGSSVIGGFIGILAAAFINYIKTPRG</sequence>
<dbReference type="AlphaFoldDB" id="A0A1G1WCH8"/>
<reference evidence="2 3" key="1">
    <citation type="journal article" date="2016" name="Nat. Commun.">
        <title>Thousands of microbial genomes shed light on interconnected biogeochemical processes in an aquifer system.</title>
        <authorList>
            <person name="Anantharaman K."/>
            <person name="Brown C.T."/>
            <person name="Hug L.A."/>
            <person name="Sharon I."/>
            <person name="Castelle C.J."/>
            <person name="Probst A.J."/>
            <person name="Thomas B.C."/>
            <person name="Singh A."/>
            <person name="Wilkins M.J."/>
            <person name="Karaoz U."/>
            <person name="Brodie E.L."/>
            <person name="Williams K.H."/>
            <person name="Hubbard S.S."/>
            <person name="Banfield J.F."/>
        </authorList>
    </citation>
    <scope>NUCLEOTIDE SEQUENCE [LARGE SCALE GENOMIC DNA]</scope>
</reference>
<proteinExistence type="predicted"/>
<gene>
    <name evidence="2" type="ORF">A2134_00065</name>
</gene>
<dbReference type="EMBL" id="MHCR01000018">
    <property type="protein sequence ID" value="OGY25324.1"/>
    <property type="molecule type" value="Genomic_DNA"/>
</dbReference>
<organism evidence="2 3">
    <name type="scientific">Candidatus Woykebacteria bacterium RBG_16_39_9b</name>
    <dbReference type="NCBI Taxonomy" id="1802595"/>
    <lineage>
        <taxon>Bacteria</taxon>
        <taxon>Candidatus Woykeibacteriota</taxon>
    </lineage>
</organism>
<evidence type="ECO:0000313" key="2">
    <source>
        <dbReference type="EMBL" id="OGY25324.1"/>
    </source>
</evidence>
<evidence type="ECO:0000313" key="3">
    <source>
        <dbReference type="Proteomes" id="UP000178162"/>
    </source>
</evidence>
<keyword evidence="1" id="KW-0472">Membrane</keyword>
<comment type="caution">
    <text evidence="2">The sequence shown here is derived from an EMBL/GenBank/DDBJ whole genome shotgun (WGS) entry which is preliminary data.</text>
</comment>
<dbReference type="PANTHER" id="PTHR32309">
    <property type="entry name" value="TYROSINE-PROTEIN KINASE"/>
    <property type="match status" value="1"/>
</dbReference>
<name>A0A1G1WCH8_9BACT</name>
<dbReference type="PANTHER" id="PTHR32309:SF31">
    <property type="entry name" value="CAPSULAR EXOPOLYSACCHARIDE FAMILY"/>
    <property type="match status" value="1"/>
</dbReference>
<dbReference type="STRING" id="1802595.A2134_00065"/>
<keyword evidence="1" id="KW-1133">Transmembrane helix</keyword>
<dbReference type="InterPro" id="IPR050445">
    <property type="entry name" value="Bact_polysacc_biosynth/exp"/>
</dbReference>
<evidence type="ECO:0008006" key="4">
    <source>
        <dbReference type="Google" id="ProtNLM"/>
    </source>
</evidence>
<evidence type="ECO:0000256" key="1">
    <source>
        <dbReference type="SAM" id="Phobius"/>
    </source>
</evidence>
<protein>
    <recommendedName>
        <fullName evidence="4">Polysaccharide chain length determinant N-terminal domain-containing protein</fullName>
    </recommendedName>
</protein>
<feature type="transmembrane region" description="Helical" evidence="1">
    <location>
        <begin position="175"/>
        <end position="199"/>
    </location>
</feature>